<reference evidence="2 3" key="1">
    <citation type="submission" date="2019-11" db="EMBL/GenBank/DDBJ databases">
        <authorList>
            <person name="Dong K."/>
        </authorList>
    </citation>
    <scope>NUCLEOTIDE SEQUENCE [LARGE SCALE GENOMIC DNA]</scope>
    <source>
        <strain evidence="2 3">NBRC 111993</strain>
    </source>
</reference>
<feature type="compositionally biased region" description="Acidic residues" evidence="1">
    <location>
        <begin position="108"/>
        <end position="118"/>
    </location>
</feature>
<evidence type="ECO:0000313" key="2">
    <source>
        <dbReference type="EMBL" id="MTH77499.1"/>
    </source>
</evidence>
<accession>A0A6L6J9T0</accession>
<name>A0A6L6J9T0_9RHOB</name>
<dbReference type="Proteomes" id="UP000478183">
    <property type="component" value="Unassembled WGS sequence"/>
</dbReference>
<protein>
    <submittedName>
        <fullName evidence="2">Uncharacterized protein</fullName>
    </submittedName>
</protein>
<evidence type="ECO:0000256" key="1">
    <source>
        <dbReference type="SAM" id="MobiDB-lite"/>
    </source>
</evidence>
<dbReference type="RefSeq" id="WP_155094848.1">
    <property type="nucleotide sequence ID" value="NZ_WMIE01000002.1"/>
</dbReference>
<evidence type="ECO:0000313" key="3">
    <source>
        <dbReference type="Proteomes" id="UP000478183"/>
    </source>
</evidence>
<organism evidence="2 3">
    <name type="scientific">Paracoccus aestuariivivens</name>
    <dbReference type="NCBI Taxonomy" id="1820333"/>
    <lineage>
        <taxon>Bacteria</taxon>
        <taxon>Pseudomonadati</taxon>
        <taxon>Pseudomonadota</taxon>
        <taxon>Alphaproteobacteria</taxon>
        <taxon>Rhodobacterales</taxon>
        <taxon>Paracoccaceae</taxon>
        <taxon>Paracoccus</taxon>
    </lineage>
</organism>
<gene>
    <name evidence="2" type="ORF">GL286_07155</name>
</gene>
<feature type="region of interest" description="Disordered" evidence="1">
    <location>
        <begin position="97"/>
        <end position="118"/>
    </location>
</feature>
<keyword evidence="3" id="KW-1185">Reference proteome</keyword>
<dbReference type="AlphaFoldDB" id="A0A6L6J9T0"/>
<dbReference type="PROSITE" id="PS51257">
    <property type="entry name" value="PROKAR_LIPOPROTEIN"/>
    <property type="match status" value="1"/>
</dbReference>
<sequence length="118" mass="12178">MTARQIGWVLALLALTGCDDRIGDYPALLPTNQILAEPALPAHAADAAKDPTATTDALRGRAAGLTARAAGPVAHDPDLADRADALRARANELSNASLDACPKGAPCDDPDMPQDIDQ</sequence>
<proteinExistence type="predicted"/>
<comment type="caution">
    <text evidence="2">The sequence shown here is derived from an EMBL/GenBank/DDBJ whole genome shotgun (WGS) entry which is preliminary data.</text>
</comment>
<dbReference type="EMBL" id="WMIE01000002">
    <property type="protein sequence ID" value="MTH77499.1"/>
    <property type="molecule type" value="Genomic_DNA"/>
</dbReference>